<dbReference type="PANTHER" id="PTHR43669:SF15">
    <property type="entry name" value="OXIDOREDUCTASE, SHORT-CHAIN DEHYDROGENASE_REDUCTASE FAMILY (AFU_ORTHOLOGUE AFUA_1G01330)"/>
    <property type="match status" value="1"/>
</dbReference>
<keyword evidence="4" id="KW-1185">Reference proteome</keyword>
<dbReference type="Proteomes" id="UP001161017">
    <property type="component" value="Unassembled WGS sequence"/>
</dbReference>
<dbReference type="AlphaFoldDB" id="A0AA43QSI1"/>
<dbReference type="InterPro" id="IPR036291">
    <property type="entry name" value="NAD(P)-bd_dom_sf"/>
</dbReference>
<evidence type="ECO:0000313" key="3">
    <source>
        <dbReference type="EMBL" id="MDI1491818.1"/>
    </source>
</evidence>
<dbReference type="SUPFAM" id="SSF51735">
    <property type="entry name" value="NAD(P)-binding Rossmann-fold domains"/>
    <property type="match status" value="1"/>
</dbReference>
<comment type="caution">
    <text evidence="3">The sequence shown here is derived from an EMBL/GenBank/DDBJ whole genome shotgun (WGS) entry which is preliminary data.</text>
</comment>
<comment type="similarity">
    <text evidence="1">Belongs to the short-chain dehydrogenases/reductases (SDR) family.</text>
</comment>
<dbReference type="Pfam" id="PF00106">
    <property type="entry name" value="adh_short"/>
    <property type="match status" value="1"/>
</dbReference>
<name>A0AA43QSI1_9LECA</name>
<dbReference type="EMBL" id="JAPUFD010000016">
    <property type="protein sequence ID" value="MDI1491818.1"/>
    <property type="molecule type" value="Genomic_DNA"/>
</dbReference>
<evidence type="ECO:0000256" key="1">
    <source>
        <dbReference type="ARBA" id="ARBA00006484"/>
    </source>
</evidence>
<organism evidence="3 4">
    <name type="scientific">Ramalina farinacea</name>
    <dbReference type="NCBI Taxonomy" id="258253"/>
    <lineage>
        <taxon>Eukaryota</taxon>
        <taxon>Fungi</taxon>
        <taxon>Dikarya</taxon>
        <taxon>Ascomycota</taxon>
        <taxon>Pezizomycotina</taxon>
        <taxon>Lecanoromycetes</taxon>
        <taxon>OSLEUM clade</taxon>
        <taxon>Lecanoromycetidae</taxon>
        <taxon>Lecanorales</taxon>
        <taxon>Lecanorineae</taxon>
        <taxon>Ramalinaceae</taxon>
        <taxon>Ramalina</taxon>
    </lineage>
</organism>
<dbReference type="InterPro" id="IPR002347">
    <property type="entry name" value="SDR_fam"/>
</dbReference>
<keyword evidence="2" id="KW-0560">Oxidoreductase</keyword>
<dbReference type="GO" id="GO:0016491">
    <property type="term" value="F:oxidoreductase activity"/>
    <property type="evidence" value="ECO:0007669"/>
    <property type="project" value="UniProtKB-KW"/>
</dbReference>
<dbReference type="Gene3D" id="3.40.50.720">
    <property type="entry name" value="NAD(P)-binding Rossmann-like Domain"/>
    <property type="match status" value="1"/>
</dbReference>
<evidence type="ECO:0000313" key="4">
    <source>
        <dbReference type="Proteomes" id="UP001161017"/>
    </source>
</evidence>
<evidence type="ECO:0000256" key="2">
    <source>
        <dbReference type="ARBA" id="ARBA00023002"/>
    </source>
</evidence>
<reference evidence="3" key="1">
    <citation type="journal article" date="2023" name="Genome Biol. Evol.">
        <title>First Whole Genome Sequence and Flow Cytometry Genome Size Data for the Lichen-Forming Fungus Ramalina farinacea (Ascomycota).</title>
        <authorList>
            <person name="Llewellyn T."/>
            <person name="Mian S."/>
            <person name="Hill R."/>
            <person name="Leitch I.J."/>
            <person name="Gaya E."/>
        </authorList>
    </citation>
    <scope>NUCLEOTIDE SEQUENCE</scope>
    <source>
        <strain evidence="3">LIQ254RAFAR</strain>
    </source>
</reference>
<proteinExistence type="inferred from homology"/>
<accession>A0AA43QSI1</accession>
<gene>
    <name evidence="3" type="ORF">OHK93_003029</name>
</gene>
<sequence>MVGATSGIGAALGDRLVEEGSKVIAVGRRQERLDDFVRKHGQEKAAAISFDISDKQGMDAFVAEVTAKHPDFDCVILNAGQQHPVNLAEPAKVDLPRFHAELDINFTCMVDLSLKFLPFLMDKKSKTALIL</sequence>
<protein>
    <submittedName>
        <fullName evidence="3">Uncharacterized protein</fullName>
    </submittedName>
</protein>
<dbReference type="PANTHER" id="PTHR43669">
    <property type="entry name" value="5-KETO-D-GLUCONATE 5-REDUCTASE"/>
    <property type="match status" value="1"/>
</dbReference>